<protein>
    <submittedName>
        <fullName evidence="3">Long-chain-fatty-acid--CoA ligase</fullName>
    </submittedName>
</protein>
<dbReference type="InterPro" id="IPR042099">
    <property type="entry name" value="ANL_N_sf"/>
</dbReference>
<dbReference type="GO" id="GO:0016878">
    <property type="term" value="F:acid-thiol ligase activity"/>
    <property type="evidence" value="ECO:0007669"/>
    <property type="project" value="UniProtKB-ARBA"/>
</dbReference>
<dbReference type="Gene3D" id="3.40.50.12780">
    <property type="entry name" value="N-terminal domain of ligase-like"/>
    <property type="match status" value="1"/>
</dbReference>
<gene>
    <name evidence="3" type="ORF">EP073_08085</name>
</gene>
<dbReference type="PROSITE" id="PS00455">
    <property type="entry name" value="AMP_BINDING"/>
    <property type="match status" value="1"/>
</dbReference>
<dbReference type="InterPro" id="IPR020845">
    <property type="entry name" value="AMP-binding_CS"/>
</dbReference>
<dbReference type="EMBL" id="CP035108">
    <property type="protein sequence ID" value="QAR33360.1"/>
    <property type="molecule type" value="Genomic_DNA"/>
</dbReference>
<keyword evidence="4" id="KW-1185">Reference proteome</keyword>
<evidence type="ECO:0000259" key="2">
    <source>
        <dbReference type="Pfam" id="PF13193"/>
    </source>
</evidence>
<evidence type="ECO:0000313" key="3">
    <source>
        <dbReference type="EMBL" id="QAR33360.1"/>
    </source>
</evidence>
<sequence>MNFNNLAQMLIDRAKIQPKKVYIHFQEAKITYGEANALTNKIASAMQLKGVEKGDRVAIMLENSPEFVFTLFAAFKCGAMVVPVNTFLKRDEVAYILKDSGAKIFVTSPEFHEVTNKIEKEVKSLKAVMAYQQTAFRSENLYVISENLSDKDVKPDVTEMDSALLIYSSGTTGHPKGAELTHRNLIANAAACASRFDVRSREKFLLFLPSFHSYAMMTCLILPTFSGSSVIILEGVNDLKKKSFKNILVFKRPTFFLGVPQVYTALLKSKMPAWFIKFIYPIRLHVSGGAPLPEETLKQFKSKFGKTIVEGYGLSEASPVVSVNLLNKQKPLSVGPALDGVQVKVVDESEMEVTVGTVGELIVKGPNVMKGYWNMPGLTETTIRNGWLFTGDLAKVDKEGFIYIVDRKKDLILVKGMNVYPREIEEVLHKYEGVEAAAVIGLPDEASGEVPDAYIKPKEGANLDIKDIKKYLKEKLANYKTPRHIYIRQDLPLTATGKILKRELKREVLSGHFHTGHHPED</sequence>
<dbReference type="Proteomes" id="UP000287502">
    <property type="component" value="Chromosome"/>
</dbReference>
<dbReference type="CDD" id="cd05936">
    <property type="entry name" value="FC-FACS_FadD_like"/>
    <property type="match status" value="1"/>
</dbReference>
<dbReference type="RefSeq" id="WP_128466646.1">
    <property type="nucleotide sequence ID" value="NZ_CP035108.1"/>
</dbReference>
<reference evidence="3 4" key="1">
    <citation type="submission" date="2019-01" db="EMBL/GenBank/DDBJ databases">
        <title>Geovibrio thiophilus DSM 11263, complete genome.</title>
        <authorList>
            <person name="Spring S."/>
            <person name="Bunk B."/>
            <person name="Sproer C."/>
        </authorList>
    </citation>
    <scope>NUCLEOTIDE SEQUENCE [LARGE SCALE GENOMIC DNA]</scope>
    <source>
        <strain evidence="3 4">DSM 11263</strain>
    </source>
</reference>
<feature type="domain" description="AMP-dependent synthetase/ligase" evidence="1">
    <location>
        <begin position="13"/>
        <end position="373"/>
    </location>
</feature>
<accession>A0A3R6AYC0</accession>
<dbReference type="PANTHER" id="PTHR43767">
    <property type="entry name" value="LONG-CHAIN-FATTY-ACID--COA LIGASE"/>
    <property type="match status" value="1"/>
</dbReference>
<dbReference type="Gene3D" id="3.30.300.30">
    <property type="match status" value="1"/>
</dbReference>
<dbReference type="InterPro" id="IPR025110">
    <property type="entry name" value="AMP-bd_C"/>
</dbReference>
<dbReference type="NCBIfam" id="NF004837">
    <property type="entry name" value="PRK06187.1"/>
    <property type="match status" value="1"/>
</dbReference>
<dbReference type="InterPro" id="IPR045851">
    <property type="entry name" value="AMP-bd_C_sf"/>
</dbReference>
<dbReference type="Pfam" id="PF13193">
    <property type="entry name" value="AMP-binding_C"/>
    <property type="match status" value="1"/>
</dbReference>
<dbReference type="PANTHER" id="PTHR43767:SF1">
    <property type="entry name" value="NONRIBOSOMAL PEPTIDE SYNTHASE PES1 (EUROFUNG)-RELATED"/>
    <property type="match status" value="1"/>
</dbReference>
<feature type="domain" description="AMP-binding enzyme C-terminal" evidence="2">
    <location>
        <begin position="423"/>
        <end position="498"/>
    </location>
</feature>
<dbReference type="SUPFAM" id="SSF56801">
    <property type="entry name" value="Acetyl-CoA synthetase-like"/>
    <property type="match status" value="1"/>
</dbReference>
<organism evidence="3 4">
    <name type="scientific">Geovibrio thiophilus</name>
    <dbReference type="NCBI Taxonomy" id="139438"/>
    <lineage>
        <taxon>Bacteria</taxon>
        <taxon>Pseudomonadati</taxon>
        <taxon>Deferribacterota</taxon>
        <taxon>Deferribacteres</taxon>
        <taxon>Deferribacterales</taxon>
        <taxon>Geovibrionaceae</taxon>
        <taxon>Geovibrio</taxon>
    </lineage>
</organism>
<evidence type="ECO:0000313" key="4">
    <source>
        <dbReference type="Proteomes" id="UP000287502"/>
    </source>
</evidence>
<dbReference type="OrthoDB" id="9778383at2"/>
<name>A0A3R6AYC0_9BACT</name>
<dbReference type="InterPro" id="IPR050237">
    <property type="entry name" value="ATP-dep_AMP-bd_enzyme"/>
</dbReference>
<evidence type="ECO:0000259" key="1">
    <source>
        <dbReference type="Pfam" id="PF00501"/>
    </source>
</evidence>
<proteinExistence type="predicted"/>
<dbReference type="InterPro" id="IPR000873">
    <property type="entry name" value="AMP-dep_synth/lig_dom"/>
</dbReference>
<dbReference type="Pfam" id="PF00501">
    <property type="entry name" value="AMP-binding"/>
    <property type="match status" value="1"/>
</dbReference>
<dbReference type="AlphaFoldDB" id="A0A3R6AYC0"/>
<keyword evidence="3" id="KW-0436">Ligase</keyword>
<dbReference type="KEGG" id="gtl:EP073_08085"/>